<reference evidence="1 2" key="1">
    <citation type="submission" date="2024-01" db="EMBL/GenBank/DDBJ databases">
        <title>Genome assemblies of Stephania.</title>
        <authorList>
            <person name="Yang L."/>
        </authorList>
    </citation>
    <scope>NUCLEOTIDE SEQUENCE [LARGE SCALE GENOMIC DNA]</scope>
    <source>
        <strain evidence="1">YNDBR</strain>
        <tissue evidence="1">Leaf</tissue>
    </source>
</reference>
<dbReference type="Proteomes" id="UP001420932">
    <property type="component" value="Unassembled WGS sequence"/>
</dbReference>
<dbReference type="EMBL" id="JBBNAF010000011">
    <property type="protein sequence ID" value="KAK9098499.1"/>
    <property type="molecule type" value="Genomic_DNA"/>
</dbReference>
<dbReference type="AlphaFoldDB" id="A0AAP0F0R7"/>
<protein>
    <submittedName>
        <fullName evidence="1">Uncharacterized protein</fullName>
    </submittedName>
</protein>
<proteinExistence type="predicted"/>
<keyword evidence="2" id="KW-1185">Reference proteome</keyword>
<name>A0AAP0F0R7_9MAGN</name>
<evidence type="ECO:0000313" key="2">
    <source>
        <dbReference type="Proteomes" id="UP001420932"/>
    </source>
</evidence>
<gene>
    <name evidence="1" type="ORF">Syun_025544</name>
</gene>
<accession>A0AAP0F0R7</accession>
<comment type="caution">
    <text evidence="1">The sequence shown here is derived from an EMBL/GenBank/DDBJ whole genome shotgun (WGS) entry which is preliminary data.</text>
</comment>
<organism evidence="1 2">
    <name type="scientific">Stephania yunnanensis</name>
    <dbReference type="NCBI Taxonomy" id="152371"/>
    <lineage>
        <taxon>Eukaryota</taxon>
        <taxon>Viridiplantae</taxon>
        <taxon>Streptophyta</taxon>
        <taxon>Embryophyta</taxon>
        <taxon>Tracheophyta</taxon>
        <taxon>Spermatophyta</taxon>
        <taxon>Magnoliopsida</taxon>
        <taxon>Ranunculales</taxon>
        <taxon>Menispermaceae</taxon>
        <taxon>Menispermoideae</taxon>
        <taxon>Cissampelideae</taxon>
        <taxon>Stephania</taxon>
    </lineage>
</organism>
<evidence type="ECO:0000313" key="1">
    <source>
        <dbReference type="EMBL" id="KAK9098499.1"/>
    </source>
</evidence>
<sequence length="103" mass="11616">MKLSAQAVNEVPSLHAQAYRHSASFDLILGMAWLNSLGITTNDWPNLTMYFQFEGKPRVLQAPNHWGFCFPQVTSLYPIVHGQGVLLEAEPSLLWSVQIVDLY</sequence>